<dbReference type="EMBL" id="JACEFO010001605">
    <property type="protein sequence ID" value="KAF8732122.1"/>
    <property type="molecule type" value="Genomic_DNA"/>
</dbReference>
<dbReference type="OrthoDB" id="672329at2759"/>
<dbReference type="AlphaFoldDB" id="A0A835F9D4"/>
<name>A0A835F9D4_9POAL</name>
<accession>A0A835F9D4</accession>
<proteinExistence type="predicted"/>
<reference evidence="2" key="1">
    <citation type="submission" date="2020-07" db="EMBL/GenBank/DDBJ databases">
        <title>Genome sequence and genetic diversity analysis of an under-domesticated orphan crop, white fonio (Digitaria exilis).</title>
        <authorList>
            <person name="Bennetzen J.L."/>
            <person name="Chen S."/>
            <person name="Ma X."/>
            <person name="Wang X."/>
            <person name="Yssel A.E.J."/>
            <person name="Chaluvadi S.R."/>
            <person name="Johnson M."/>
            <person name="Gangashetty P."/>
            <person name="Hamidou F."/>
            <person name="Sanogo M.D."/>
            <person name="Zwaenepoel A."/>
            <person name="Wallace J."/>
            <person name="Van De Peer Y."/>
            <person name="Van Deynze A."/>
        </authorList>
    </citation>
    <scope>NUCLEOTIDE SEQUENCE</scope>
    <source>
        <tissue evidence="2">Leaves</tissue>
    </source>
</reference>
<feature type="coiled-coil region" evidence="1">
    <location>
        <begin position="81"/>
        <end position="108"/>
    </location>
</feature>
<dbReference type="Proteomes" id="UP000636709">
    <property type="component" value="Unassembled WGS sequence"/>
</dbReference>
<gene>
    <name evidence="2" type="ORF">HU200_016087</name>
</gene>
<keyword evidence="3" id="KW-1185">Reference proteome</keyword>
<protein>
    <submittedName>
        <fullName evidence="2">Uncharacterized protein</fullName>
    </submittedName>
</protein>
<sequence length="112" mass="12831">MEKRLAEPPREGEEPKSKTQIVAEVLEQTNKKNTFLRNVGMQIVQPRPNTHDVAAQLEREKMENAELLSIVNNQHKQLEEADQARIRMEEMSKRCADLEAKVDLLLGANRPS</sequence>
<evidence type="ECO:0000313" key="3">
    <source>
        <dbReference type="Proteomes" id="UP000636709"/>
    </source>
</evidence>
<evidence type="ECO:0000313" key="2">
    <source>
        <dbReference type="EMBL" id="KAF8732122.1"/>
    </source>
</evidence>
<organism evidence="2 3">
    <name type="scientific">Digitaria exilis</name>
    <dbReference type="NCBI Taxonomy" id="1010633"/>
    <lineage>
        <taxon>Eukaryota</taxon>
        <taxon>Viridiplantae</taxon>
        <taxon>Streptophyta</taxon>
        <taxon>Embryophyta</taxon>
        <taxon>Tracheophyta</taxon>
        <taxon>Spermatophyta</taxon>
        <taxon>Magnoliopsida</taxon>
        <taxon>Liliopsida</taxon>
        <taxon>Poales</taxon>
        <taxon>Poaceae</taxon>
        <taxon>PACMAD clade</taxon>
        <taxon>Panicoideae</taxon>
        <taxon>Panicodae</taxon>
        <taxon>Paniceae</taxon>
        <taxon>Anthephorinae</taxon>
        <taxon>Digitaria</taxon>
    </lineage>
</organism>
<evidence type="ECO:0000256" key="1">
    <source>
        <dbReference type="SAM" id="Coils"/>
    </source>
</evidence>
<keyword evidence="1" id="KW-0175">Coiled coil</keyword>
<comment type="caution">
    <text evidence="2">The sequence shown here is derived from an EMBL/GenBank/DDBJ whole genome shotgun (WGS) entry which is preliminary data.</text>
</comment>